<feature type="region of interest" description="Disordered" evidence="6">
    <location>
        <begin position="264"/>
        <end position="289"/>
    </location>
</feature>
<dbReference type="GO" id="GO:0048205">
    <property type="term" value="P:COPI coating of Golgi vesicle"/>
    <property type="evidence" value="ECO:0007669"/>
    <property type="project" value="TreeGrafter"/>
</dbReference>
<dbReference type="FunFam" id="1.10.220.150:FF:000004">
    <property type="entry name" value="Putative ADP-ribosylation factor GTPase-activating protein 2"/>
    <property type="match status" value="1"/>
</dbReference>
<name>A0A9Q0M5J5_BLOTA</name>
<dbReference type="PRINTS" id="PR00405">
    <property type="entry name" value="REVINTRACTNG"/>
</dbReference>
<sequence length="565" mass="62124">MSNPELSKTDTAQVLNKLRAQHANKTCFDCNSKNPSWASVTYGIFICIDCSAIHRSLGVHLSFVRSTTLDAMWSWPQLRAMQLGGNGNANHFFQQHNCNIKDPSQKYNSRVAQLYRDKLSQTVSNSFKVYGYVLDLPNLSTSSSATRDRLNSTNEDVEDSQDFFDEASLSSLKISNQSSTVNHDYVESSISTKNNAIKQAQDGPNVSASLSSATKLSDYKPSVIGKKTTATKKGFGAKRGLGAQKVSTDFAKLEQEAILSGQLRESSNLASSKSGQSSSNLSPEEQEEKLNSIGLAYQEKQKITENRLKSSDPNKVAQLERLGMGFSNIGGNRSSAISHSAITDMKTIEQVSPNGGSSSLSRNKDPYSYDSFMNDLGFASPNTSSNKFKDLKTDDDDFWNENGGSFGGSSKNKSKKPDIMETITTIDMDRSHNRSRTTKPAITSSYGSNRNNSEYNNKSGQSSEEAQKKFGNAKAISSDQYFENDRSSFDDRNNSRRFEGSRGISSDDYFGRSTDRDVSMGSNFNSVNMYDIKEGVKDSVTKIAGRLSNIANDVVKTINKMDVMS</sequence>
<dbReference type="EMBL" id="JAPWDV010000002">
    <property type="protein sequence ID" value="KAJ6219379.1"/>
    <property type="molecule type" value="Genomic_DNA"/>
</dbReference>
<proteinExistence type="predicted"/>
<keyword evidence="3 5" id="KW-0863">Zinc-finger</keyword>
<dbReference type="PANTHER" id="PTHR45686:SF4">
    <property type="entry name" value="ADP-RIBOSYLATION FACTOR GTPASE ACTIVATING PROTEIN 3, ISOFORM H"/>
    <property type="match status" value="1"/>
</dbReference>
<evidence type="ECO:0000256" key="3">
    <source>
        <dbReference type="ARBA" id="ARBA00022771"/>
    </source>
</evidence>
<dbReference type="OMA" id="PANQVCF"/>
<feature type="compositionally biased region" description="Basic and acidic residues" evidence="6">
    <location>
        <begin position="483"/>
        <end position="500"/>
    </location>
</feature>
<dbReference type="SUPFAM" id="SSF57863">
    <property type="entry name" value="ArfGap/RecO-like zinc finger"/>
    <property type="match status" value="1"/>
</dbReference>
<dbReference type="SMART" id="SM00105">
    <property type="entry name" value="ArfGap"/>
    <property type="match status" value="1"/>
</dbReference>
<evidence type="ECO:0000256" key="2">
    <source>
        <dbReference type="ARBA" id="ARBA00022723"/>
    </source>
</evidence>
<feature type="region of interest" description="Disordered" evidence="6">
    <location>
        <begin position="399"/>
        <end position="418"/>
    </location>
</feature>
<dbReference type="GO" id="GO:0008270">
    <property type="term" value="F:zinc ion binding"/>
    <property type="evidence" value="ECO:0007669"/>
    <property type="project" value="UniProtKB-KW"/>
</dbReference>
<dbReference type="InterPro" id="IPR001164">
    <property type="entry name" value="ArfGAP_dom"/>
</dbReference>
<keyword evidence="4" id="KW-0862">Zinc</keyword>
<dbReference type="InterPro" id="IPR038508">
    <property type="entry name" value="ArfGAP_dom_sf"/>
</dbReference>
<dbReference type="Gene3D" id="1.10.220.150">
    <property type="entry name" value="Arf GTPase activating protein"/>
    <property type="match status" value="1"/>
</dbReference>
<evidence type="ECO:0000256" key="1">
    <source>
        <dbReference type="ARBA" id="ARBA00022468"/>
    </source>
</evidence>
<feature type="compositionally biased region" description="Low complexity" evidence="6">
    <location>
        <begin position="266"/>
        <end position="282"/>
    </location>
</feature>
<evidence type="ECO:0000256" key="4">
    <source>
        <dbReference type="ARBA" id="ARBA00022833"/>
    </source>
</evidence>
<dbReference type="GO" id="GO:0000139">
    <property type="term" value="C:Golgi membrane"/>
    <property type="evidence" value="ECO:0007669"/>
    <property type="project" value="GOC"/>
</dbReference>
<evidence type="ECO:0000256" key="5">
    <source>
        <dbReference type="PROSITE-ProRule" id="PRU00288"/>
    </source>
</evidence>
<dbReference type="InterPro" id="IPR037278">
    <property type="entry name" value="ARFGAP/RecO"/>
</dbReference>
<evidence type="ECO:0000256" key="6">
    <source>
        <dbReference type="SAM" id="MobiDB-lite"/>
    </source>
</evidence>
<gene>
    <name evidence="8" type="ORF">RDWZM_005191</name>
</gene>
<dbReference type="PROSITE" id="PS50115">
    <property type="entry name" value="ARFGAP"/>
    <property type="match status" value="1"/>
</dbReference>
<organism evidence="8 9">
    <name type="scientific">Blomia tropicalis</name>
    <name type="common">Mite</name>
    <dbReference type="NCBI Taxonomy" id="40697"/>
    <lineage>
        <taxon>Eukaryota</taxon>
        <taxon>Metazoa</taxon>
        <taxon>Ecdysozoa</taxon>
        <taxon>Arthropoda</taxon>
        <taxon>Chelicerata</taxon>
        <taxon>Arachnida</taxon>
        <taxon>Acari</taxon>
        <taxon>Acariformes</taxon>
        <taxon>Sarcoptiformes</taxon>
        <taxon>Astigmata</taxon>
        <taxon>Glycyphagoidea</taxon>
        <taxon>Echimyopodidae</taxon>
        <taxon>Blomia</taxon>
    </lineage>
</organism>
<dbReference type="AlphaFoldDB" id="A0A9Q0M5J5"/>
<feature type="domain" description="Arf-GAP" evidence="7">
    <location>
        <begin position="12"/>
        <end position="119"/>
    </location>
</feature>
<keyword evidence="1" id="KW-0343">GTPase activation</keyword>
<feature type="compositionally biased region" description="Polar residues" evidence="6">
    <location>
        <begin position="438"/>
        <end position="464"/>
    </location>
</feature>
<accession>A0A9Q0M5J5</accession>
<reference evidence="8" key="1">
    <citation type="submission" date="2022-12" db="EMBL/GenBank/DDBJ databases">
        <title>Genome assemblies of Blomia tropicalis.</title>
        <authorList>
            <person name="Cui Y."/>
        </authorList>
    </citation>
    <scope>NUCLEOTIDE SEQUENCE</scope>
    <source>
        <tissue evidence="8">Adult mites</tissue>
    </source>
</reference>
<evidence type="ECO:0000259" key="7">
    <source>
        <dbReference type="PROSITE" id="PS50115"/>
    </source>
</evidence>
<keyword evidence="2" id="KW-0479">Metal-binding</keyword>
<dbReference type="Proteomes" id="UP001142055">
    <property type="component" value="Chromosome 2"/>
</dbReference>
<dbReference type="Pfam" id="PF01412">
    <property type="entry name" value="ArfGap"/>
    <property type="match status" value="1"/>
</dbReference>
<dbReference type="GO" id="GO:0005096">
    <property type="term" value="F:GTPase activator activity"/>
    <property type="evidence" value="ECO:0007669"/>
    <property type="project" value="UniProtKB-KW"/>
</dbReference>
<protein>
    <recommendedName>
        <fullName evidence="7">Arf-GAP domain-containing protein</fullName>
    </recommendedName>
</protein>
<comment type="caution">
    <text evidence="8">The sequence shown here is derived from an EMBL/GenBank/DDBJ whole genome shotgun (WGS) entry which is preliminary data.</text>
</comment>
<feature type="compositionally biased region" description="Basic and acidic residues" evidence="6">
    <location>
        <begin position="509"/>
        <end position="518"/>
    </location>
</feature>
<keyword evidence="9" id="KW-1185">Reference proteome</keyword>
<dbReference type="PANTHER" id="PTHR45686">
    <property type="entry name" value="ADP-RIBOSYLATION FACTOR GTPASE ACTIVATING PROTEIN 3, ISOFORM H-RELATED"/>
    <property type="match status" value="1"/>
</dbReference>
<evidence type="ECO:0000313" key="9">
    <source>
        <dbReference type="Proteomes" id="UP001142055"/>
    </source>
</evidence>
<dbReference type="CDD" id="cd08959">
    <property type="entry name" value="ArfGap_ArfGap1_like"/>
    <property type="match status" value="1"/>
</dbReference>
<feature type="region of interest" description="Disordered" evidence="6">
    <location>
        <begin position="424"/>
        <end position="518"/>
    </location>
</feature>
<evidence type="ECO:0000313" key="8">
    <source>
        <dbReference type="EMBL" id="KAJ6219379.1"/>
    </source>
</evidence>